<feature type="transmembrane region" description="Helical" evidence="1">
    <location>
        <begin position="118"/>
        <end position="134"/>
    </location>
</feature>
<reference evidence="3" key="1">
    <citation type="journal article" date="2019" name="Int. J. Syst. Evol. Microbiol.">
        <title>The Global Catalogue of Microorganisms (GCM) 10K type strain sequencing project: providing services to taxonomists for standard genome sequencing and annotation.</title>
        <authorList>
            <consortium name="The Broad Institute Genomics Platform"/>
            <consortium name="The Broad Institute Genome Sequencing Center for Infectious Disease"/>
            <person name="Wu L."/>
            <person name="Ma J."/>
        </authorList>
    </citation>
    <scope>NUCLEOTIDE SEQUENCE [LARGE SCALE GENOMIC DNA]</scope>
    <source>
        <strain evidence="3">KCTC 23299</strain>
    </source>
</reference>
<evidence type="ECO:0000256" key="1">
    <source>
        <dbReference type="SAM" id="Phobius"/>
    </source>
</evidence>
<feature type="transmembrane region" description="Helical" evidence="1">
    <location>
        <begin position="12"/>
        <end position="32"/>
    </location>
</feature>
<organism evidence="2 3">
    <name type="scientific">Terrimonas rubra</name>
    <dbReference type="NCBI Taxonomy" id="1035890"/>
    <lineage>
        <taxon>Bacteria</taxon>
        <taxon>Pseudomonadati</taxon>
        <taxon>Bacteroidota</taxon>
        <taxon>Chitinophagia</taxon>
        <taxon>Chitinophagales</taxon>
        <taxon>Chitinophagaceae</taxon>
        <taxon>Terrimonas</taxon>
    </lineage>
</organism>
<gene>
    <name evidence="2" type="ORF">ACFS6H_03045</name>
</gene>
<keyword evidence="1" id="KW-0812">Transmembrane</keyword>
<dbReference type="RefSeq" id="WP_386095094.1">
    <property type="nucleotide sequence ID" value="NZ_JBHUOZ010000001.1"/>
</dbReference>
<proteinExistence type="predicted"/>
<evidence type="ECO:0000313" key="3">
    <source>
        <dbReference type="Proteomes" id="UP001597511"/>
    </source>
</evidence>
<comment type="caution">
    <text evidence="2">The sequence shown here is derived from an EMBL/GenBank/DDBJ whole genome shotgun (WGS) entry which is preliminary data.</text>
</comment>
<evidence type="ECO:0000313" key="2">
    <source>
        <dbReference type="EMBL" id="MFD2918671.1"/>
    </source>
</evidence>
<name>A0ABW6A1F3_9BACT</name>
<protein>
    <submittedName>
        <fullName evidence="2">Uncharacterized protein</fullName>
    </submittedName>
</protein>
<keyword evidence="1" id="KW-0472">Membrane</keyword>
<feature type="transmembrane region" description="Helical" evidence="1">
    <location>
        <begin position="47"/>
        <end position="65"/>
    </location>
</feature>
<keyword evidence="3" id="KW-1185">Reference proteome</keyword>
<feature type="transmembrane region" description="Helical" evidence="1">
    <location>
        <begin position="94"/>
        <end position="112"/>
    </location>
</feature>
<dbReference type="EMBL" id="JBHUOZ010000001">
    <property type="protein sequence ID" value="MFD2918671.1"/>
    <property type="molecule type" value="Genomic_DNA"/>
</dbReference>
<dbReference type="Proteomes" id="UP001597511">
    <property type="component" value="Unassembled WGS sequence"/>
</dbReference>
<keyword evidence="1" id="KW-1133">Transmembrane helix</keyword>
<accession>A0ABW6A1F3</accession>
<sequence>MLYPINIKKYKTLFIFILIANIVLITVPFVLVKMGYVFFPAYKGSKLVSYSLIGLLITGTLLLQVKYQRKKLIQIAWMPFFDARIKLYNKLFTIRMYWHLVSCIVTAIIIIVTLDTYFFYYGILDVVMAFMYYPRLALFQRELREENIVLV</sequence>